<feature type="region of interest" description="Disordered" evidence="12">
    <location>
        <begin position="63"/>
        <end position="124"/>
    </location>
</feature>
<dbReference type="PANTHER" id="PTHR15874:SF1">
    <property type="entry name" value="NUCLEOLAR AND SPINDLE-ASSOCIATED PROTEIN 1"/>
    <property type="match status" value="1"/>
</dbReference>
<evidence type="ECO:0000256" key="1">
    <source>
        <dbReference type="ARBA" id="ARBA00004123"/>
    </source>
</evidence>
<evidence type="ECO:0000256" key="8">
    <source>
        <dbReference type="ARBA" id="ARBA00023125"/>
    </source>
</evidence>
<feature type="compositionally biased region" description="Basic and acidic residues" evidence="12">
    <location>
        <begin position="340"/>
        <end position="357"/>
    </location>
</feature>
<dbReference type="GO" id="GO:0007076">
    <property type="term" value="P:mitotic chromosome condensation"/>
    <property type="evidence" value="ECO:0007669"/>
    <property type="project" value="TreeGrafter"/>
</dbReference>
<keyword evidence="5" id="KW-0132">Cell division</keyword>
<dbReference type="GO" id="GO:0072686">
    <property type="term" value="C:mitotic spindle"/>
    <property type="evidence" value="ECO:0007669"/>
    <property type="project" value="TreeGrafter"/>
</dbReference>
<feature type="compositionally biased region" description="Basic and acidic residues" evidence="12">
    <location>
        <begin position="75"/>
        <end position="97"/>
    </location>
</feature>
<comment type="similarity">
    <text evidence="3">Belongs to the NUSAP family.</text>
</comment>
<evidence type="ECO:0000256" key="10">
    <source>
        <dbReference type="ARBA" id="ARBA00023242"/>
    </source>
</evidence>
<dbReference type="InterPro" id="IPR026756">
    <property type="entry name" value="NuSAP"/>
</dbReference>
<sequence length="364" mass="41371">MFYTKEELQSLNRKELQKLCKQFSIKANKKNCELVSDLVEYFSRLQEEAKSLTEDLELKQWMSEDEETSATGKAESSKQMKDDLMKEVEKRANEKLSKIPRFQAEGTIASTASPSSRKLQISQQKQFKKMDSIDVYLKKKKNRMKYQMNYHTKLKKQAEDNLKRMKLSHNTPKADTANITARKSKGSTPVATKTTKRASTASFKVDKEVTFNFTSKLKSPKPVLKESNLNKSAISSSYIKPTRKSFKNVSILDTKSPNVKTTCSSSATKKTPAKFDLQASLKKRLSYKPHSGKLKGSYFADKSSAGANTTFNANSTFTLSPRKDVKQLSKPKAKAKRENRRNEATKRRDNKRADALSKRRGIQT</sequence>
<dbReference type="GO" id="GO:0000281">
    <property type="term" value="P:mitotic cytokinesis"/>
    <property type="evidence" value="ECO:0007669"/>
    <property type="project" value="InterPro"/>
</dbReference>
<accession>A0A7M6DN68</accession>
<dbReference type="Pfam" id="PF16006">
    <property type="entry name" value="NUSAP"/>
    <property type="match status" value="1"/>
</dbReference>
<dbReference type="GO" id="GO:0008017">
    <property type="term" value="F:microtubule binding"/>
    <property type="evidence" value="ECO:0007669"/>
    <property type="project" value="TreeGrafter"/>
</dbReference>
<proteinExistence type="inferred from homology"/>
<dbReference type="Proteomes" id="UP000594262">
    <property type="component" value="Unplaced"/>
</dbReference>
<dbReference type="GO" id="GO:0003677">
    <property type="term" value="F:DNA binding"/>
    <property type="evidence" value="ECO:0007669"/>
    <property type="project" value="UniProtKB-KW"/>
</dbReference>
<dbReference type="EnsemblMetazoa" id="CLYHEMT017486.1">
    <property type="protein sequence ID" value="CLYHEMP017486.1"/>
    <property type="gene ID" value="CLYHEMG017486"/>
</dbReference>
<evidence type="ECO:0000256" key="7">
    <source>
        <dbReference type="ARBA" id="ARBA00022776"/>
    </source>
</evidence>
<keyword evidence="7" id="KW-0498">Mitosis</keyword>
<dbReference type="RefSeq" id="XP_066915404.1">
    <property type="nucleotide sequence ID" value="XM_067059303.1"/>
</dbReference>
<dbReference type="GO" id="GO:0005874">
    <property type="term" value="C:microtubule"/>
    <property type="evidence" value="ECO:0007669"/>
    <property type="project" value="UniProtKB-KW"/>
</dbReference>
<dbReference type="GeneID" id="136802565"/>
<dbReference type="GO" id="GO:0005730">
    <property type="term" value="C:nucleolus"/>
    <property type="evidence" value="ECO:0007669"/>
    <property type="project" value="TreeGrafter"/>
</dbReference>
<feature type="compositionally biased region" description="Polar residues" evidence="12">
    <location>
        <begin position="108"/>
        <end position="124"/>
    </location>
</feature>
<evidence type="ECO:0000313" key="14">
    <source>
        <dbReference type="Proteomes" id="UP000594262"/>
    </source>
</evidence>
<feature type="compositionally biased region" description="Basic residues" evidence="12">
    <location>
        <begin position="329"/>
        <end position="339"/>
    </location>
</feature>
<dbReference type="GO" id="GO:0040001">
    <property type="term" value="P:establishment of mitotic spindle localization"/>
    <property type="evidence" value="ECO:0007669"/>
    <property type="project" value="InterPro"/>
</dbReference>
<keyword evidence="11" id="KW-0131">Cell cycle</keyword>
<protein>
    <submittedName>
        <fullName evidence="13">Uncharacterized protein</fullName>
    </submittedName>
</protein>
<name>A0A7M6DN68_9CNID</name>
<comment type="subcellular location">
    <subcellularLocation>
        <location evidence="2">Cytoplasm</location>
        <location evidence="2">Cytoskeleton</location>
        <location evidence="2">Spindle</location>
    </subcellularLocation>
    <subcellularLocation>
        <location evidence="1">Nucleus</location>
    </subcellularLocation>
</comment>
<dbReference type="AlphaFoldDB" id="A0A7M6DN68"/>
<dbReference type="PANTHER" id="PTHR15874">
    <property type="entry name" value="NUCLEOLAR AND SPINDLE-ASSOCIATED PROTEIN 1"/>
    <property type="match status" value="1"/>
</dbReference>
<evidence type="ECO:0000256" key="12">
    <source>
        <dbReference type="SAM" id="MobiDB-lite"/>
    </source>
</evidence>
<dbReference type="OrthoDB" id="3258416at2759"/>
<keyword evidence="9" id="KW-0206">Cytoskeleton</keyword>
<evidence type="ECO:0000256" key="3">
    <source>
        <dbReference type="ARBA" id="ARBA00009702"/>
    </source>
</evidence>
<feature type="region of interest" description="Disordered" evidence="12">
    <location>
        <begin position="169"/>
        <end position="199"/>
    </location>
</feature>
<evidence type="ECO:0000256" key="9">
    <source>
        <dbReference type="ARBA" id="ARBA00023212"/>
    </source>
</evidence>
<keyword evidence="14" id="KW-1185">Reference proteome</keyword>
<evidence type="ECO:0000256" key="6">
    <source>
        <dbReference type="ARBA" id="ARBA00022701"/>
    </source>
</evidence>
<feature type="compositionally biased region" description="Low complexity" evidence="12">
    <location>
        <begin position="303"/>
        <end position="318"/>
    </location>
</feature>
<keyword evidence="8" id="KW-0238">DNA-binding</keyword>
<feature type="region of interest" description="Disordered" evidence="12">
    <location>
        <begin position="284"/>
        <end position="364"/>
    </location>
</feature>
<evidence type="ECO:0000256" key="5">
    <source>
        <dbReference type="ARBA" id="ARBA00022618"/>
    </source>
</evidence>
<evidence type="ECO:0000256" key="4">
    <source>
        <dbReference type="ARBA" id="ARBA00022490"/>
    </source>
</evidence>
<keyword evidence="4" id="KW-0963">Cytoplasm</keyword>
<feature type="compositionally biased region" description="Polar residues" evidence="12">
    <location>
        <begin position="169"/>
        <end position="190"/>
    </location>
</feature>
<evidence type="ECO:0000256" key="11">
    <source>
        <dbReference type="ARBA" id="ARBA00023306"/>
    </source>
</evidence>
<keyword evidence="10" id="KW-0539">Nucleus</keyword>
<reference evidence="13" key="1">
    <citation type="submission" date="2021-01" db="UniProtKB">
        <authorList>
            <consortium name="EnsemblMetazoa"/>
        </authorList>
    </citation>
    <scope>IDENTIFICATION</scope>
</reference>
<feature type="compositionally biased region" description="Basic residues" evidence="12">
    <location>
        <begin position="284"/>
        <end position="293"/>
    </location>
</feature>
<keyword evidence="6" id="KW-0493">Microtubule</keyword>
<evidence type="ECO:0000313" key="13">
    <source>
        <dbReference type="EnsemblMetazoa" id="CLYHEMP017486.1"/>
    </source>
</evidence>
<evidence type="ECO:0000256" key="2">
    <source>
        <dbReference type="ARBA" id="ARBA00004186"/>
    </source>
</evidence>
<organism evidence="13 14">
    <name type="scientific">Clytia hemisphaerica</name>
    <dbReference type="NCBI Taxonomy" id="252671"/>
    <lineage>
        <taxon>Eukaryota</taxon>
        <taxon>Metazoa</taxon>
        <taxon>Cnidaria</taxon>
        <taxon>Hydrozoa</taxon>
        <taxon>Hydroidolina</taxon>
        <taxon>Leptothecata</taxon>
        <taxon>Obeliida</taxon>
        <taxon>Clytiidae</taxon>
        <taxon>Clytia</taxon>
    </lineage>
</organism>